<sequence>MCAPKKKMKFGSFDIDLQQFALVVNYTTEVHHFDEFGTSVRSEKLPGQKVIRVPPNMQGNEVRGYAQEVIEKCKYVPASKADEVERVLFHLLEQRGGAQEPPPGRQRREEPGGGSRRQRREEPRDAAPPVLPHADVEAIEQYMDQLYEESMELKVQGVKCILRVCTDPINLEILVDHEISLLGVLSRELRDGGKKSFDLSVAVVCTFLCFSHFSQFHPALMQNQCGDAILRVVEYESHRHQVRKEDMERRRMRFLELGDKAAPEDRKLFQRDEKKFAIQVNRQCKLMHVCLMALLNLAEEIAIEKKMVNRKMPELLAGMLDRDQEDLLQVTLLFLKKLSLFEENKDTFATPDTLTRMVQLSTHPNVHVALLALHVLYNLSFDENVRGHLVESGVVKVLVDHLRNPPFRHIVLRLLYHFSMDERKSLMAYHRDGIVILLQLVVHFPEPQVGKDLVALVINLATHPRAAEVMLDSGLFPQVMIRMLRNRDPMLCKVVRHISAHEATLEPMCELLVSESVRMSRWMHEFVRMASVCSDNPDLLVEVLGTLANVTLPGIPWGELCEVGLIDLLTKLLVPGFSEDDVVLECVMIAGTLAMSQDAAQHIAGSRIPSMLQELLIEKREDEEIVVQLFFAFQCLLLEDTVRDYILQDTELSSCVMWFARARNPNVLEQATRVLQLLSEYVGDSGDGDTWAEQIKAFRFEQHNQEWCAALGEDLSPRGESHSGGYGYGYADDRRGGYGSGTGEESEGDDGPEFAYRFATGDAQELENRDWGNQDMSELMRASRYVT</sequence>
<reference evidence="2" key="1">
    <citation type="submission" date="2023-10" db="EMBL/GenBank/DDBJ databases">
        <authorList>
            <person name="Chen Y."/>
            <person name="Shah S."/>
            <person name="Dougan E. K."/>
            <person name="Thang M."/>
            <person name="Chan C."/>
        </authorList>
    </citation>
    <scope>NUCLEOTIDE SEQUENCE [LARGE SCALE GENOMIC DNA]</scope>
</reference>
<feature type="region of interest" description="Disordered" evidence="1">
    <location>
        <begin position="95"/>
        <end position="131"/>
    </location>
</feature>
<name>A0ABN9WWX1_9DINO</name>
<feature type="region of interest" description="Disordered" evidence="1">
    <location>
        <begin position="736"/>
        <end position="759"/>
    </location>
</feature>
<accession>A0ABN9WWX1</accession>
<proteinExistence type="predicted"/>
<dbReference type="PANTHER" id="PTHR15605:SF2">
    <property type="entry name" value="KINESIN-ASSOCIATED PROTEIN 3"/>
    <property type="match status" value="1"/>
</dbReference>
<evidence type="ECO:0008006" key="4">
    <source>
        <dbReference type="Google" id="ProtNLM"/>
    </source>
</evidence>
<gene>
    <name evidence="2" type="ORF">PCOR1329_LOCUS71364</name>
</gene>
<organism evidence="2 3">
    <name type="scientific">Prorocentrum cordatum</name>
    <dbReference type="NCBI Taxonomy" id="2364126"/>
    <lineage>
        <taxon>Eukaryota</taxon>
        <taxon>Sar</taxon>
        <taxon>Alveolata</taxon>
        <taxon>Dinophyceae</taxon>
        <taxon>Prorocentrales</taxon>
        <taxon>Prorocentraceae</taxon>
        <taxon>Prorocentrum</taxon>
    </lineage>
</organism>
<evidence type="ECO:0000313" key="3">
    <source>
        <dbReference type="Proteomes" id="UP001189429"/>
    </source>
</evidence>
<dbReference type="EMBL" id="CAUYUJ010019471">
    <property type="protein sequence ID" value="CAK0891394.1"/>
    <property type="molecule type" value="Genomic_DNA"/>
</dbReference>
<keyword evidence="3" id="KW-1185">Reference proteome</keyword>
<dbReference type="PANTHER" id="PTHR15605">
    <property type="entry name" value="KINESIN-ASSOCIATED PROTEINS"/>
    <property type="match status" value="1"/>
</dbReference>
<dbReference type="InterPro" id="IPR016024">
    <property type="entry name" value="ARM-type_fold"/>
</dbReference>
<dbReference type="SMART" id="SM01297">
    <property type="entry name" value="KAP"/>
    <property type="match status" value="1"/>
</dbReference>
<dbReference type="InterPro" id="IPR011989">
    <property type="entry name" value="ARM-like"/>
</dbReference>
<evidence type="ECO:0000256" key="1">
    <source>
        <dbReference type="SAM" id="MobiDB-lite"/>
    </source>
</evidence>
<dbReference type="Proteomes" id="UP001189429">
    <property type="component" value="Unassembled WGS sequence"/>
</dbReference>
<dbReference type="Gene3D" id="1.25.10.10">
    <property type="entry name" value="Leucine-rich Repeat Variant"/>
    <property type="match status" value="1"/>
</dbReference>
<evidence type="ECO:0000313" key="2">
    <source>
        <dbReference type="EMBL" id="CAK0891394.1"/>
    </source>
</evidence>
<dbReference type="SUPFAM" id="SSF48371">
    <property type="entry name" value="ARM repeat"/>
    <property type="match status" value="1"/>
</dbReference>
<comment type="caution">
    <text evidence="2">The sequence shown here is derived from an EMBL/GenBank/DDBJ whole genome shotgun (WGS) entry which is preliminary data.</text>
</comment>
<dbReference type="InterPro" id="IPR008658">
    <property type="entry name" value="KAP3"/>
</dbReference>
<dbReference type="Pfam" id="PF05804">
    <property type="entry name" value="KAP"/>
    <property type="match status" value="1"/>
</dbReference>
<protein>
    <recommendedName>
        <fullName evidence="4">Kinesin-associated protein 3</fullName>
    </recommendedName>
</protein>